<evidence type="ECO:0000256" key="3">
    <source>
        <dbReference type="ARBA" id="ARBA00022729"/>
    </source>
</evidence>
<organism evidence="6 7">
    <name type="scientific">Pseudomonas lundensis</name>
    <dbReference type="NCBI Taxonomy" id="86185"/>
    <lineage>
        <taxon>Bacteria</taxon>
        <taxon>Pseudomonadati</taxon>
        <taxon>Pseudomonadota</taxon>
        <taxon>Gammaproteobacteria</taxon>
        <taxon>Pseudomonadales</taxon>
        <taxon>Pseudomonadaceae</taxon>
        <taxon>Pseudomonas</taxon>
    </lineage>
</organism>
<name>A0AAX2H700_9PSED</name>
<dbReference type="Proteomes" id="UP000219564">
    <property type="component" value="Unassembled WGS sequence"/>
</dbReference>
<reference evidence="6 7" key="1">
    <citation type="submission" date="2017-08" db="EMBL/GenBank/DDBJ databases">
        <authorList>
            <person name="Chaillou S."/>
        </authorList>
    </citation>
    <scope>NUCLEOTIDE SEQUENCE [LARGE SCALE GENOMIC DNA]</scope>
    <source>
        <strain evidence="6 7">MFPA15A1205</strain>
    </source>
</reference>
<comment type="subcellular location">
    <subcellularLocation>
        <location evidence="1">Cell envelope</location>
    </subcellularLocation>
</comment>
<dbReference type="Pfam" id="PF13407">
    <property type="entry name" value="Peripla_BP_4"/>
    <property type="match status" value="1"/>
</dbReference>
<comment type="similarity">
    <text evidence="2">Belongs to the bacterial solute-binding protein 2 family.</text>
</comment>
<dbReference type="PANTHER" id="PTHR46847">
    <property type="entry name" value="D-ALLOSE-BINDING PERIPLASMIC PROTEIN-RELATED"/>
    <property type="match status" value="1"/>
</dbReference>
<comment type="caution">
    <text evidence="6">The sequence shown here is derived from an EMBL/GenBank/DDBJ whole genome shotgun (WGS) entry which is preliminary data.</text>
</comment>
<dbReference type="PANTHER" id="PTHR46847:SF2">
    <property type="entry name" value="ABC TRANSPORTER SUGAR-BINDING PROTEIN"/>
    <property type="match status" value="1"/>
</dbReference>
<evidence type="ECO:0000256" key="2">
    <source>
        <dbReference type="ARBA" id="ARBA00007639"/>
    </source>
</evidence>
<evidence type="ECO:0000259" key="5">
    <source>
        <dbReference type="Pfam" id="PF13407"/>
    </source>
</evidence>
<keyword evidence="3 4" id="KW-0732">Signal</keyword>
<protein>
    <submittedName>
        <fullName evidence="6">ABC-type sugar transport system, periplasmic component</fullName>
    </submittedName>
</protein>
<dbReference type="EMBL" id="OBKZ01000016">
    <property type="protein sequence ID" value="SOB52578.1"/>
    <property type="molecule type" value="Genomic_DNA"/>
</dbReference>
<dbReference type="RefSeq" id="WP_097191930.1">
    <property type="nucleotide sequence ID" value="NZ_OBKZ01000016.1"/>
</dbReference>
<gene>
    <name evidence="6" type="ORF">PLUA15_230321</name>
</gene>
<feature type="signal peptide" evidence="4">
    <location>
        <begin position="1"/>
        <end position="22"/>
    </location>
</feature>
<sequence>MRKVFNHCLVLLCLPFSMAVQGATVLFLNPGYTDETFWVSYSTFMQAAARDLGMQLEVQYSQRSPERAIEQARTALQGEHRPDYLIFVNEQYIAPQILRLSQGSGVKLFMVNNGLTREQAQLIGLDDAQYAGWLGSMVTNDEEGGYLMLKELIRQRGPIEPGHTLDLLAFSGVKNTPASRWREKGMKRALSEHPQVRLRQMVYGEWNQQRAYEQARLLFKRYPDTALVWSANDEMAFGAMRAAQEAGHTPGSDILFSAVNSSIPALESRISGRLSALVAGHFTLGGWAMVVLNDDSKGVDFKRFGGRDRQVKVLQLLNAEQAATLLKVIRSQAFNLPFTSFSAQGKPANYRYPFTLDSLLHMPQTPAK</sequence>
<evidence type="ECO:0000256" key="1">
    <source>
        <dbReference type="ARBA" id="ARBA00004196"/>
    </source>
</evidence>
<proteinExistence type="inferred from homology"/>
<dbReference type="AlphaFoldDB" id="A0AAX2H700"/>
<evidence type="ECO:0000256" key="4">
    <source>
        <dbReference type="SAM" id="SignalP"/>
    </source>
</evidence>
<feature type="chain" id="PRO_5043657011" evidence="4">
    <location>
        <begin position="23"/>
        <end position="368"/>
    </location>
</feature>
<dbReference type="InterPro" id="IPR028082">
    <property type="entry name" value="Peripla_BP_I"/>
</dbReference>
<dbReference type="GO" id="GO:0030313">
    <property type="term" value="C:cell envelope"/>
    <property type="evidence" value="ECO:0007669"/>
    <property type="project" value="UniProtKB-SubCell"/>
</dbReference>
<dbReference type="InterPro" id="IPR025997">
    <property type="entry name" value="SBP_2_dom"/>
</dbReference>
<evidence type="ECO:0000313" key="7">
    <source>
        <dbReference type="Proteomes" id="UP000219564"/>
    </source>
</evidence>
<accession>A0AAX2H700</accession>
<dbReference type="SUPFAM" id="SSF53822">
    <property type="entry name" value="Periplasmic binding protein-like I"/>
    <property type="match status" value="1"/>
</dbReference>
<dbReference type="Gene3D" id="3.40.50.2300">
    <property type="match status" value="2"/>
</dbReference>
<keyword evidence="6" id="KW-0813">Transport</keyword>
<evidence type="ECO:0000313" key="6">
    <source>
        <dbReference type="EMBL" id="SOB52578.1"/>
    </source>
</evidence>
<dbReference type="GO" id="GO:0055085">
    <property type="term" value="P:transmembrane transport"/>
    <property type="evidence" value="ECO:0007669"/>
    <property type="project" value="UniProtKB-ARBA"/>
</dbReference>
<dbReference type="CDD" id="cd06324">
    <property type="entry name" value="PBP1_ABC_sugar_binding-like"/>
    <property type="match status" value="1"/>
</dbReference>
<feature type="domain" description="Periplasmic binding protein" evidence="5">
    <location>
        <begin position="27"/>
        <end position="278"/>
    </location>
</feature>
<dbReference type="GO" id="GO:0030246">
    <property type="term" value="F:carbohydrate binding"/>
    <property type="evidence" value="ECO:0007669"/>
    <property type="project" value="UniProtKB-ARBA"/>
</dbReference>
<keyword evidence="6" id="KW-0762">Sugar transport</keyword>